<dbReference type="AlphaFoldDB" id="A0AAD5K1V2"/>
<dbReference type="CDD" id="cd01846">
    <property type="entry name" value="fatty_acyltransferase_like"/>
    <property type="match status" value="1"/>
</dbReference>
<accession>A0AAD5K1V2</accession>
<dbReference type="PANTHER" id="PTHR45648">
    <property type="entry name" value="GDSL LIPASE/ACYLHYDROLASE FAMILY PROTEIN (AFU_ORTHOLOGUE AFUA_4G14700)"/>
    <property type="match status" value="1"/>
</dbReference>
<dbReference type="Pfam" id="PF00657">
    <property type="entry name" value="Lipase_GDSL"/>
    <property type="match status" value="1"/>
</dbReference>
<protein>
    <submittedName>
        <fullName evidence="5">GDSL-like Lipase/Acylhydrolase-domain-containing protein</fullName>
    </submittedName>
</protein>
<feature type="chain" id="PRO_5042037601" evidence="4">
    <location>
        <begin position="21"/>
        <end position="408"/>
    </location>
</feature>
<keyword evidence="3" id="KW-0812">Transmembrane</keyword>
<proteinExistence type="predicted"/>
<evidence type="ECO:0000313" key="6">
    <source>
        <dbReference type="Proteomes" id="UP001209540"/>
    </source>
</evidence>
<dbReference type="Proteomes" id="UP001209540">
    <property type="component" value="Unassembled WGS sequence"/>
</dbReference>
<organism evidence="5 6">
    <name type="scientific">Phascolomyces articulosus</name>
    <dbReference type="NCBI Taxonomy" id="60185"/>
    <lineage>
        <taxon>Eukaryota</taxon>
        <taxon>Fungi</taxon>
        <taxon>Fungi incertae sedis</taxon>
        <taxon>Mucoromycota</taxon>
        <taxon>Mucoromycotina</taxon>
        <taxon>Mucoromycetes</taxon>
        <taxon>Mucorales</taxon>
        <taxon>Lichtheimiaceae</taxon>
        <taxon>Phascolomyces</taxon>
    </lineage>
</organism>
<dbReference type="InterPro" id="IPR036514">
    <property type="entry name" value="SGNH_hydro_sf"/>
</dbReference>
<feature type="transmembrane region" description="Helical" evidence="3">
    <location>
        <begin position="353"/>
        <end position="371"/>
    </location>
</feature>
<reference evidence="5" key="1">
    <citation type="journal article" date="2022" name="IScience">
        <title>Evolution of zygomycete secretomes and the origins of terrestrial fungal ecologies.</title>
        <authorList>
            <person name="Chang Y."/>
            <person name="Wang Y."/>
            <person name="Mondo S."/>
            <person name="Ahrendt S."/>
            <person name="Andreopoulos W."/>
            <person name="Barry K."/>
            <person name="Beard J."/>
            <person name="Benny G.L."/>
            <person name="Blankenship S."/>
            <person name="Bonito G."/>
            <person name="Cuomo C."/>
            <person name="Desiro A."/>
            <person name="Gervers K.A."/>
            <person name="Hundley H."/>
            <person name="Kuo A."/>
            <person name="LaButti K."/>
            <person name="Lang B.F."/>
            <person name="Lipzen A."/>
            <person name="O'Donnell K."/>
            <person name="Pangilinan J."/>
            <person name="Reynolds N."/>
            <person name="Sandor L."/>
            <person name="Smith M.E."/>
            <person name="Tsang A."/>
            <person name="Grigoriev I.V."/>
            <person name="Stajich J.E."/>
            <person name="Spatafora J.W."/>
        </authorList>
    </citation>
    <scope>NUCLEOTIDE SEQUENCE</scope>
    <source>
        <strain evidence="5">RSA 2281</strain>
    </source>
</reference>
<gene>
    <name evidence="5" type="ORF">BDA99DRAFT_526374</name>
</gene>
<evidence type="ECO:0000256" key="1">
    <source>
        <dbReference type="ARBA" id="ARBA00022801"/>
    </source>
</evidence>
<keyword evidence="1" id="KW-0378">Hydrolase</keyword>
<dbReference type="Gene3D" id="3.40.50.1110">
    <property type="entry name" value="SGNH hydrolase"/>
    <property type="match status" value="1"/>
</dbReference>
<evidence type="ECO:0000256" key="2">
    <source>
        <dbReference type="SAM" id="MobiDB-lite"/>
    </source>
</evidence>
<dbReference type="InterPro" id="IPR001087">
    <property type="entry name" value="GDSL"/>
</dbReference>
<reference evidence="5" key="2">
    <citation type="submission" date="2023-02" db="EMBL/GenBank/DDBJ databases">
        <authorList>
            <consortium name="DOE Joint Genome Institute"/>
            <person name="Mondo S.J."/>
            <person name="Chang Y."/>
            <person name="Wang Y."/>
            <person name="Ahrendt S."/>
            <person name="Andreopoulos W."/>
            <person name="Barry K."/>
            <person name="Beard J."/>
            <person name="Benny G.L."/>
            <person name="Blankenship S."/>
            <person name="Bonito G."/>
            <person name="Cuomo C."/>
            <person name="Desiro A."/>
            <person name="Gervers K.A."/>
            <person name="Hundley H."/>
            <person name="Kuo A."/>
            <person name="LaButti K."/>
            <person name="Lang B.F."/>
            <person name="Lipzen A."/>
            <person name="O'Donnell K."/>
            <person name="Pangilinan J."/>
            <person name="Reynolds N."/>
            <person name="Sandor L."/>
            <person name="Smith M.W."/>
            <person name="Tsang A."/>
            <person name="Grigoriev I.V."/>
            <person name="Stajich J.E."/>
            <person name="Spatafora J.W."/>
        </authorList>
    </citation>
    <scope>NUCLEOTIDE SEQUENCE</scope>
    <source>
        <strain evidence="5">RSA 2281</strain>
    </source>
</reference>
<keyword evidence="6" id="KW-1185">Reference proteome</keyword>
<keyword evidence="4" id="KW-0732">Signal</keyword>
<dbReference type="InterPro" id="IPR051058">
    <property type="entry name" value="GDSL_Est/Lipase"/>
</dbReference>
<feature type="region of interest" description="Disordered" evidence="2">
    <location>
        <begin position="319"/>
        <end position="346"/>
    </location>
</feature>
<dbReference type="EMBL" id="JAIXMP010000043">
    <property type="protein sequence ID" value="KAI9247207.1"/>
    <property type="molecule type" value="Genomic_DNA"/>
</dbReference>
<evidence type="ECO:0000256" key="4">
    <source>
        <dbReference type="SAM" id="SignalP"/>
    </source>
</evidence>
<evidence type="ECO:0000256" key="3">
    <source>
        <dbReference type="SAM" id="Phobius"/>
    </source>
</evidence>
<evidence type="ECO:0000313" key="5">
    <source>
        <dbReference type="EMBL" id="KAI9247207.1"/>
    </source>
</evidence>
<comment type="caution">
    <text evidence="5">The sequence shown here is derived from an EMBL/GenBank/DDBJ whole genome shotgun (WGS) entry which is preliminary data.</text>
</comment>
<sequence>MWLLPIAVGLSSLFWQQSSASGVKNLVVFGDSYSDVGNLQRLSNGPFWSENLAVGWDASIYSFAFDGAVCDNELFASDTSGAMPSIKDQIEMYYNEQLNLEPNETVYAFWIGLNDIDLAFKQENGTSLWDGIVDCISTQMRNVRKVFGSNRYLVINIPPLEKMPYFNGDDKRKEAAEALNERLLRSVTSLNKHHRALEMDLVDVHALVNDLVENPSQFGFEDASHSYWDSCQGQCTDAMDDYLWWDKVHLTGGAHRAIANSILLSGSLEPKISLASVEEVKKSIEKDKRFQSPTYTAQDNTGIIDKVIKEIMDKKAKEDESKSAIMDDADSEDLVKGDSEEDDNDSSGSFGHIYFVLMVTVLLCIGFVWFARRQKRSNGLAALSGLLKGNNNGRGRFMPLQNLESTNA</sequence>
<name>A0AAD5K1V2_9FUNG</name>
<dbReference type="GO" id="GO:0016788">
    <property type="term" value="F:hydrolase activity, acting on ester bonds"/>
    <property type="evidence" value="ECO:0007669"/>
    <property type="project" value="InterPro"/>
</dbReference>
<keyword evidence="3" id="KW-0472">Membrane</keyword>
<feature type="signal peptide" evidence="4">
    <location>
        <begin position="1"/>
        <end position="20"/>
    </location>
</feature>
<keyword evidence="3" id="KW-1133">Transmembrane helix</keyword>
<dbReference type="PANTHER" id="PTHR45648:SF22">
    <property type="entry name" value="GDSL LIPASE_ACYLHYDROLASE FAMILY PROTEIN (AFU_ORTHOLOGUE AFUA_4G14700)"/>
    <property type="match status" value="1"/>
</dbReference>
<dbReference type="SUPFAM" id="SSF52266">
    <property type="entry name" value="SGNH hydrolase"/>
    <property type="match status" value="1"/>
</dbReference>